<accession>A0ACC2PIS8</accession>
<dbReference type="Proteomes" id="UP001239111">
    <property type="component" value="Chromosome 1"/>
</dbReference>
<gene>
    <name evidence="1" type="ORF">QAD02_018281</name>
</gene>
<dbReference type="EMBL" id="CM056741">
    <property type="protein sequence ID" value="KAJ8682489.1"/>
    <property type="molecule type" value="Genomic_DNA"/>
</dbReference>
<sequence length="151" mass="16669">MIQIILILLSPPATKGHAIPECRINTNLREDVITLDNECATHPIGSIRNDIILIETSHIDYCNYTVQIRFNTTFGSNFEYQLELKKIGDDGNQTMIDLAGPINLEPTTLSLKNDPDNLKPACSNLIFKTSNGEDVGISASYAPGDDGRWCC</sequence>
<name>A0ACC2PIS8_9HYME</name>
<proteinExistence type="predicted"/>
<evidence type="ECO:0000313" key="2">
    <source>
        <dbReference type="Proteomes" id="UP001239111"/>
    </source>
</evidence>
<organism evidence="1 2">
    <name type="scientific">Eretmocerus hayati</name>
    <dbReference type="NCBI Taxonomy" id="131215"/>
    <lineage>
        <taxon>Eukaryota</taxon>
        <taxon>Metazoa</taxon>
        <taxon>Ecdysozoa</taxon>
        <taxon>Arthropoda</taxon>
        <taxon>Hexapoda</taxon>
        <taxon>Insecta</taxon>
        <taxon>Pterygota</taxon>
        <taxon>Neoptera</taxon>
        <taxon>Endopterygota</taxon>
        <taxon>Hymenoptera</taxon>
        <taxon>Apocrita</taxon>
        <taxon>Proctotrupomorpha</taxon>
        <taxon>Chalcidoidea</taxon>
        <taxon>Aphelinidae</taxon>
        <taxon>Aphelininae</taxon>
        <taxon>Eretmocerus</taxon>
    </lineage>
</organism>
<reference evidence="1" key="1">
    <citation type="submission" date="2023-04" db="EMBL/GenBank/DDBJ databases">
        <title>A chromosome-level genome assembly of the parasitoid wasp Eretmocerus hayati.</title>
        <authorList>
            <person name="Zhong Y."/>
            <person name="Liu S."/>
            <person name="Liu Y."/>
        </authorList>
    </citation>
    <scope>NUCLEOTIDE SEQUENCE</scope>
    <source>
        <strain evidence="1">ZJU_SS_LIU_2023</strain>
    </source>
</reference>
<protein>
    <submittedName>
        <fullName evidence="1">Uncharacterized protein</fullName>
    </submittedName>
</protein>
<comment type="caution">
    <text evidence="1">The sequence shown here is derived from an EMBL/GenBank/DDBJ whole genome shotgun (WGS) entry which is preliminary data.</text>
</comment>
<evidence type="ECO:0000313" key="1">
    <source>
        <dbReference type="EMBL" id="KAJ8682489.1"/>
    </source>
</evidence>
<keyword evidence="2" id="KW-1185">Reference proteome</keyword>